<protein>
    <submittedName>
        <fullName evidence="1">Uncharacterized protein</fullName>
    </submittedName>
</protein>
<evidence type="ECO:0000313" key="2">
    <source>
        <dbReference type="Proteomes" id="UP000199564"/>
    </source>
</evidence>
<dbReference type="EMBL" id="FOVW01000001">
    <property type="protein sequence ID" value="SFN60213.1"/>
    <property type="molecule type" value="Genomic_DNA"/>
</dbReference>
<dbReference type="Proteomes" id="UP000199564">
    <property type="component" value="Unassembled WGS sequence"/>
</dbReference>
<proteinExistence type="predicted"/>
<name>A0A1I5ACT1_9BACT</name>
<gene>
    <name evidence="1" type="ORF">SAMN04488519_101102</name>
</gene>
<reference evidence="2" key="1">
    <citation type="submission" date="2016-10" db="EMBL/GenBank/DDBJ databases">
        <authorList>
            <person name="Varghese N."/>
            <person name="Submissions S."/>
        </authorList>
    </citation>
    <scope>NUCLEOTIDE SEQUENCE [LARGE SCALE GENOMIC DNA]</scope>
    <source>
        <strain evidence="2">DSM 15282</strain>
    </source>
</reference>
<evidence type="ECO:0000313" key="1">
    <source>
        <dbReference type="EMBL" id="SFN60213.1"/>
    </source>
</evidence>
<dbReference type="RefSeq" id="WP_091648779.1">
    <property type="nucleotide sequence ID" value="NZ_FOVW01000001.1"/>
</dbReference>
<accession>A0A1I5ACT1</accession>
<dbReference type="STRING" id="226506.SAMN04488519_101102"/>
<dbReference type="AlphaFoldDB" id="A0A1I5ACT1"/>
<sequence length="83" mass="9675">MSEEEFDLLDELYFVQPFSYLQESTGWEDELILKTLQSLYQKGYIKCLSAPDEERFDKVDVMKEGSELLYLATKEGLMAHNAL</sequence>
<keyword evidence="2" id="KW-1185">Reference proteome</keyword>
<organism evidence="1 2">
    <name type="scientific">Algoriphagus ornithinivorans</name>
    <dbReference type="NCBI Taxonomy" id="226506"/>
    <lineage>
        <taxon>Bacteria</taxon>
        <taxon>Pseudomonadati</taxon>
        <taxon>Bacteroidota</taxon>
        <taxon>Cytophagia</taxon>
        <taxon>Cytophagales</taxon>
        <taxon>Cyclobacteriaceae</taxon>
        <taxon>Algoriphagus</taxon>
    </lineage>
</organism>